<dbReference type="PROSITE" id="PS01079">
    <property type="entry name" value="MOCF_BIOSYNTHESIS_2"/>
    <property type="match status" value="1"/>
</dbReference>
<dbReference type="RefSeq" id="WP_068839080.1">
    <property type="nucleotide sequence ID" value="NZ_BMXC01000007.1"/>
</dbReference>
<comment type="function">
    <text evidence="1 6">Catalyzes the insertion of molybdate into adenylated molybdopterin with the concomitant release of AMP.</text>
</comment>
<comment type="pathway">
    <text evidence="2 6">Cofactor biosynthesis; molybdopterin biosynthesis.</text>
</comment>
<dbReference type="GO" id="GO:0006777">
    <property type="term" value="P:Mo-molybdopterin cofactor biosynthetic process"/>
    <property type="evidence" value="ECO:0007669"/>
    <property type="project" value="UniProtKB-UniRule"/>
</dbReference>
<organism evidence="8 9">
    <name type="scientific">Pontibacter akesuensis</name>
    <dbReference type="NCBI Taxonomy" id="388950"/>
    <lineage>
        <taxon>Bacteria</taxon>
        <taxon>Pseudomonadati</taxon>
        <taxon>Bacteroidota</taxon>
        <taxon>Cytophagia</taxon>
        <taxon>Cytophagales</taxon>
        <taxon>Hymenobacteraceae</taxon>
        <taxon>Pontibacter</taxon>
    </lineage>
</organism>
<name>A0A1I7KTG1_9BACT</name>
<feature type="domain" description="MoaB/Mog" evidence="7">
    <location>
        <begin position="176"/>
        <end position="314"/>
    </location>
</feature>
<proteinExistence type="inferred from homology"/>
<dbReference type="InterPro" id="IPR001453">
    <property type="entry name" value="MoaB/Mog_dom"/>
</dbReference>
<evidence type="ECO:0000256" key="5">
    <source>
        <dbReference type="ARBA" id="ARBA00047317"/>
    </source>
</evidence>
<gene>
    <name evidence="8" type="ORF">SAMN04487941_4091</name>
</gene>
<evidence type="ECO:0000313" key="8">
    <source>
        <dbReference type="EMBL" id="SFV00730.1"/>
    </source>
</evidence>
<dbReference type="STRING" id="388950.GCA_001611675_03208"/>
<dbReference type="Gene3D" id="2.40.340.10">
    <property type="entry name" value="MoeA, C-terminal, domain IV"/>
    <property type="match status" value="1"/>
</dbReference>
<evidence type="ECO:0000256" key="2">
    <source>
        <dbReference type="ARBA" id="ARBA00005046"/>
    </source>
</evidence>
<dbReference type="PANTHER" id="PTHR10192">
    <property type="entry name" value="MOLYBDOPTERIN BIOSYNTHESIS PROTEIN"/>
    <property type="match status" value="1"/>
</dbReference>
<protein>
    <recommendedName>
        <fullName evidence="6">Molybdopterin molybdenumtransferase</fullName>
        <ecNumber evidence="6">2.10.1.1</ecNumber>
    </recommendedName>
</protein>
<dbReference type="Proteomes" id="UP000182491">
    <property type="component" value="Unassembled WGS sequence"/>
</dbReference>
<accession>A0A1I7KTG1</accession>
<dbReference type="Gene3D" id="3.90.105.10">
    <property type="entry name" value="Molybdopterin biosynthesis moea protein, domain 2"/>
    <property type="match status" value="1"/>
</dbReference>
<dbReference type="UniPathway" id="UPA00344"/>
<dbReference type="SMART" id="SM00852">
    <property type="entry name" value="MoCF_biosynth"/>
    <property type="match status" value="1"/>
</dbReference>
<dbReference type="GO" id="GO:0046872">
    <property type="term" value="F:metal ion binding"/>
    <property type="evidence" value="ECO:0007669"/>
    <property type="project" value="UniProtKB-UniRule"/>
</dbReference>
<dbReference type="GO" id="GO:0005829">
    <property type="term" value="C:cytosol"/>
    <property type="evidence" value="ECO:0007669"/>
    <property type="project" value="TreeGrafter"/>
</dbReference>
<dbReference type="NCBIfam" id="TIGR00177">
    <property type="entry name" value="molyb_syn"/>
    <property type="match status" value="1"/>
</dbReference>
<evidence type="ECO:0000259" key="7">
    <source>
        <dbReference type="SMART" id="SM00852"/>
    </source>
</evidence>
<dbReference type="Pfam" id="PF00994">
    <property type="entry name" value="MoCF_biosynth"/>
    <property type="match status" value="1"/>
</dbReference>
<keyword evidence="6" id="KW-0479">Metal-binding</keyword>
<sequence length="403" mass="44410">MITVEEAFAQMQQNRVDFGLEEVLLEDAVGRVLMQNVTADRDFPPFDRATKDGIAINFHAIQQGITKYKIEGIQAAGDSQKQLHDPMACFEIMTGAVVPAGADTVVMYEQVQLENGVAILQTEKVKERQNVHFQGQDARQGDVLLQAPVKLLPKHVNTLASVGKYKVPVAGLPKVAIISTGDELVEVQEMPEPHQIRKSNVYALKSLLKEDGINGDLYHTQDKEEEIVETLGRLLAQYDVLLLSGGVSKGKYDLIPECLQKLGVEKVFHGIKQRPGKPFWFGVKEDKCVFAFPGNPISTYVCYLLYFRAWLGHSINSPLPAIPVKDIGAMTGLQDFWYHRLVHASWDGTAQKIRTDAIDNSGSGDLVSLNLANGLLSVPPASAPHATPFFTPFSAQVHAYAHL</sequence>
<dbReference type="InterPro" id="IPR038987">
    <property type="entry name" value="MoeA-like"/>
</dbReference>
<evidence type="ECO:0000313" key="9">
    <source>
        <dbReference type="Proteomes" id="UP000182491"/>
    </source>
</evidence>
<keyword evidence="4 6" id="KW-0501">Molybdenum cofactor biosynthesis</keyword>
<comment type="catalytic activity">
    <reaction evidence="5">
        <text>adenylyl-molybdopterin + molybdate = Mo-molybdopterin + AMP + H(+)</text>
        <dbReference type="Rhea" id="RHEA:35047"/>
        <dbReference type="ChEBI" id="CHEBI:15378"/>
        <dbReference type="ChEBI" id="CHEBI:36264"/>
        <dbReference type="ChEBI" id="CHEBI:62727"/>
        <dbReference type="ChEBI" id="CHEBI:71302"/>
        <dbReference type="ChEBI" id="CHEBI:456215"/>
        <dbReference type="EC" id="2.10.1.1"/>
    </reaction>
</comment>
<dbReference type="AlphaFoldDB" id="A0A1I7KTG1"/>
<evidence type="ECO:0000256" key="1">
    <source>
        <dbReference type="ARBA" id="ARBA00002901"/>
    </source>
</evidence>
<dbReference type="OrthoDB" id="9804758at2"/>
<dbReference type="Gene3D" id="2.170.190.11">
    <property type="entry name" value="Molybdopterin biosynthesis moea protein, domain 3"/>
    <property type="match status" value="1"/>
</dbReference>
<dbReference type="PANTHER" id="PTHR10192:SF5">
    <property type="entry name" value="GEPHYRIN"/>
    <property type="match status" value="1"/>
</dbReference>
<dbReference type="GO" id="GO:0061599">
    <property type="term" value="F:molybdopterin molybdotransferase activity"/>
    <property type="evidence" value="ECO:0007669"/>
    <property type="project" value="UniProtKB-UniRule"/>
</dbReference>
<reference evidence="9" key="1">
    <citation type="submission" date="2016-10" db="EMBL/GenBank/DDBJ databases">
        <authorList>
            <person name="Varghese N."/>
        </authorList>
    </citation>
    <scope>NUCLEOTIDE SEQUENCE [LARGE SCALE GENOMIC DNA]</scope>
    <source>
        <strain evidence="9">DSM 18820</strain>
    </source>
</reference>
<dbReference type="InterPro" id="IPR036688">
    <property type="entry name" value="MoeA_C_domain_IV_sf"/>
</dbReference>
<comment type="cofactor">
    <cofactor evidence="6">
        <name>Mg(2+)</name>
        <dbReference type="ChEBI" id="CHEBI:18420"/>
    </cofactor>
</comment>
<dbReference type="InterPro" id="IPR036135">
    <property type="entry name" value="MoeA_linker/N_sf"/>
</dbReference>
<keyword evidence="6" id="KW-0460">Magnesium</keyword>
<dbReference type="InterPro" id="IPR005110">
    <property type="entry name" value="MoeA_linker/N"/>
</dbReference>
<keyword evidence="6" id="KW-0808">Transferase</keyword>
<dbReference type="EC" id="2.10.1.1" evidence="6"/>
<keyword evidence="9" id="KW-1185">Reference proteome</keyword>
<evidence type="ECO:0000256" key="4">
    <source>
        <dbReference type="ARBA" id="ARBA00023150"/>
    </source>
</evidence>
<keyword evidence="6" id="KW-0500">Molybdenum</keyword>
<dbReference type="InterPro" id="IPR036425">
    <property type="entry name" value="MoaB/Mog-like_dom_sf"/>
</dbReference>
<dbReference type="SUPFAM" id="SSF53218">
    <property type="entry name" value="Molybdenum cofactor biosynthesis proteins"/>
    <property type="match status" value="1"/>
</dbReference>
<dbReference type="Pfam" id="PF03453">
    <property type="entry name" value="MoeA_N"/>
    <property type="match status" value="1"/>
</dbReference>
<comment type="similarity">
    <text evidence="3 6">Belongs to the MoeA family.</text>
</comment>
<evidence type="ECO:0000256" key="3">
    <source>
        <dbReference type="ARBA" id="ARBA00010763"/>
    </source>
</evidence>
<dbReference type="CDD" id="cd00887">
    <property type="entry name" value="MoeA"/>
    <property type="match status" value="1"/>
</dbReference>
<dbReference type="SUPFAM" id="SSF63882">
    <property type="entry name" value="MoeA N-terminal region -like"/>
    <property type="match status" value="1"/>
</dbReference>
<evidence type="ECO:0000256" key="6">
    <source>
        <dbReference type="RuleBase" id="RU365090"/>
    </source>
</evidence>
<dbReference type="EMBL" id="FPCA01000008">
    <property type="protein sequence ID" value="SFV00730.1"/>
    <property type="molecule type" value="Genomic_DNA"/>
</dbReference>
<dbReference type="Gene3D" id="3.40.980.10">
    <property type="entry name" value="MoaB/Mog-like domain"/>
    <property type="match status" value="1"/>
</dbReference>
<dbReference type="InterPro" id="IPR008284">
    <property type="entry name" value="MoCF_biosynth_CS"/>
</dbReference>